<organism evidence="1 2">
    <name type="scientific">Macroventuria anomochaeta</name>
    <dbReference type="NCBI Taxonomy" id="301207"/>
    <lineage>
        <taxon>Eukaryota</taxon>
        <taxon>Fungi</taxon>
        <taxon>Dikarya</taxon>
        <taxon>Ascomycota</taxon>
        <taxon>Pezizomycotina</taxon>
        <taxon>Dothideomycetes</taxon>
        <taxon>Pleosporomycetidae</taxon>
        <taxon>Pleosporales</taxon>
        <taxon>Pleosporineae</taxon>
        <taxon>Didymellaceae</taxon>
        <taxon>Macroventuria</taxon>
    </lineage>
</organism>
<protein>
    <submittedName>
        <fullName evidence="1">tRNA-splicing endonuclease-like protein</fullName>
    </submittedName>
</protein>
<sequence>MAEILEKINELRALPEDQHLFCPRIGEDGAVYYDEDVASYPPETDPAVLKDRELRIREAEERKWTALKATEILAFDGDEAAPHKEWLLERLNQLMQSCDVCVRVFHQSRAEWRTRLVDTYDEENIGDFLNVVDEQCLGRIQAGLDEANTILSSAEPKARGVRILPGQCTYAFFEALSCDALVRNEDRLTQHFDAPFDLVQTKKRLKVQTYLPAMTRFLFSKKESRQRWAALSWSTFKRNLLKSEFEWAVRDYMISAMMKIQMNNLDIELVPLFWSGARLIIGKMDRELITEYIRGLDGNFYRLMLDHLSLKSEAFLDILATMEELLKRAPINFWEGMNAVTPSIATVVEQIFNSPVLQQVLIAAREDDEQCMSNVQAAFSWIPLFTASIKPANLGPATRPFAQALFGRFQDERYPQVSRARCFREGLKVLEFTFKKMCEGKTIGKFVGQPTVNGMMDMFSTHTQLLVSRLKTFGDSDADVEDADLTLVVIQNAFLLEAQSLIIERQLISAKKPSPTETPSSAPIWRTILKAIDHQSLELASHLLVAGRALIGLEPLSMKSGVEKIPAEVRHFNDRFKLLSQSITDVVDRLSEFNPSQLHALFEKPVAASAIVSLLFSSTEDTRSSAIELLKVISLEEERRNALQHILNNYFKNVVMGISDSIRQVMRKKAFAPTPSMIRTCRDVIDVLCNSQDGILRTKDLNIAEAAATMNIWKNLWDSLTMIFATTEAWSNLGFYDKQMMMDFCRDTMQFADEVFDQCSIFATALKKQAQSGDDEGKAKTELLQELLELPANAMEGLAKWLRLRDEFLSSKSVTLISKLLVRLHNVSIEVNTDTLSYMERILTGDIRAKLSTTQQAELQQALETHLGHSIVKDEEPAAPRQASISKWMSTGAAASPSDAKARLMSSLTSGSSAFKERREAMRATEAKLVKQKALDAQKNASQDEFKRKRQLELQRREKEKAAAIAKAKQARGLTQTNEAGSGLEGLGVLGKDSAAKGEGLMHSSDESEDSDGDIDEDLFGIKKTKVKAGPKTNIVNEVKIQMPFKKKRVQRSIKDMRARLAPDLSSLHRAILGWDYFYDGDYPPKSNPGVYSKVLNTFRTPNDYQNTFEPLLTLEAWQGFVKAREENQNKAYEIRITSRASVDMFQEVGSTMTHEENRDIFISEGDIILLSRTKTPSAEVPTCLARVFRVKRKQQHIEASYRVVPGNPLSSALNPSSTVFGVKLQSITPLEREYGALKGLQYYDLCDEIIRAKPSPLLTYTDKQIDPLMDNYNLNKAQAKAVNPPGSGKTKTITAIVGAILSDTLRRSGTAVPVPGGQQRNDTATKKLLVCAPSNAAVDELVMRFKAGIKTLAGEERKLNIVRLGRSDAIKTDVQDVCLEELVSQRLGTSNPKNNDREATQKLFTDHKAVSEKLRNAIEHIQTGELKGDAATKLQDDINALRKQKQALGTKIDNAKDDEKLAGRNADLNRRRAQEAILNDAHVICATLSGSGHEMFQGLSIEFETVIVDEAAQCVEMSALIPLKYGCAKCILVGDPKQLPPTVFSKEAARFAYEQSLFVRMQKNHPDDVHLLDTQYRMHPEISLFPSKTFYDGKLLDGGDMAGLRKQPWHQSMLLGPYRFFDVQGQQSAAPKGHSLINRAEIDVALQLYKRLTTDYSSYDFKGKIGIITPYKSQLKELKSQFSYVYGANIIDEIDFNTTDAFQGRESEVIIFSCVRASPVGGIGFLQDIRRMNVGLTRAKSSLWVLGNSQSLVRGEFWKKLVVDAKDRKRYTDGNVMKMLSEHSSKYPAPKEGYMKPHRPTPEVKSEPMSRNESNQSNGSSIKQDVKPEIKPEIKKEPGLVHHAKRKLSDSPDIKAENNGDDFDMLDAPSDTASNANTNMHNGGSGRSTPAAHARSSPTVESDRANTPTDVLGGMRAKPKIKRRPKPSGPFIDNRPKKPRTG</sequence>
<gene>
    <name evidence="1" type="ORF">BU25DRAFT_447142</name>
</gene>
<dbReference type="Proteomes" id="UP000799754">
    <property type="component" value="Unassembled WGS sequence"/>
</dbReference>
<name>A0ACB6S9D6_9PLEO</name>
<keyword evidence="2" id="KW-1185">Reference proteome</keyword>
<proteinExistence type="predicted"/>
<evidence type="ECO:0000313" key="2">
    <source>
        <dbReference type="Proteomes" id="UP000799754"/>
    </source>
</evidence>
<reference evidence="1" key="1">
    <citation type="journal article" date="2020" name="Stud. Mycol.">
        <title>101 Dothideomycetes genomes: a test case for predicting lifestyles and emergence of pathogens.</title>
        <authorList>
            <person name="Haridas S."/>
            <person name="Albert R."/>
            <person name="Binder M."/>
            <person name="Bloem J."/>
            <person name="Labutti K."/>
            <person name="Salamov A."/>
            <person name="Andreopoulos B."/>
            <person name="Baker S."/>
            <person name="Barry K."/>
            <person name="Bills G."/>
            <person name="Bluhm B."/>
            <person name="Cannon C."/>
            <person name="Castanera R."/>
            <person name="Culley D."/>
            <person name="Daum C."/>
            <person name="Ezra D."/>
            <person name="Gonzalez J."/>
            <person name="Henrissat B."/>
            <person name="Kuo A."/>
            <person name="Liang C."/>
            <person name="Lipzen A."/>
            <person name="Lutzoni F."/>
            <person name="Magnuson J."/>
            <person name="Mondo S."/>
            <person name="Nolan M."/>
            <person name="Ohm R."/>
            <person name="Pangilinan J."/>
            <person name="Park H.-J."/>
            <person name="Ramirez L."/>
            <person name="Alfaro M."/>
            <person name="Sun H."/>
            <person name="Tritt A."/>
            <person name="Yoshinaga Y."/>
            <person name="Zwiers L.-H."/>
            <person name="Turgeon B."/>
            <person name="Goodwin S."/>
            <person name="Spatafora J."/>
            <person name="Crous P."/>
            <person name="Grigoriev I."/>
        </authorList>
    </citation>
    <scope>NUCLEOTIDE SEQUENCE</scope>
    <source>
        <strain evidence="1">CBS 525.71</strain>
    </source>
</reference>
<comment type="caution">
    <text evidence="1">The sequence shown here is derived from an EMBL/GenBank/DDBJ whole genome shotgun (WGS) entry which is preliminary data.</text>
</comment>
<dbReference type="EMBL" id="MU006709">
    <property type="protein sequence ID" value="KAF2629722.1"/>
    <property type="molecule type" value="Genomic_DNA"/>
</dbReference>
<evidence type="ECO:0000313" key="1">
    <source>
        <dbReference type="EMBL" id="KAF2629722.1"/>
    </source>
</evidence>
<accession>A0ACB6S9D6</accession>